<name>A0A6S7BU51_9BURK</name>
<proteinExistence type="predicted"/>
<evidence type="ECO:0000313" key="1">
    <source>
        <dbReference type="EMBL" id="CAB3742939.1"/>
    </source>
</evidence>
<accession>A0A6S7BU51</accession>
<evidence type="ECO:0000313" key="2">
    <source>
        <dbReference type="Proteomes" id="UP000494111"/>
    </source>
</evidence>
<reference evidence="1 2" key="1">
    <citation type="submission" date="2020-04" db="EMBL/GenBank/DDBJ databases">
        <authorList>
            <person name="De Canck E."/>
        </authorList>
    </citation>
    <scope>NUCLEOTIDE SEQUENCE [LARGE SCALE GENOMIC DNA]</scope>
    <source>
        <strain evidence="1 2">LMG 3458</strain>
    </source>
</reference>
<dbReference type="RefSeq" id="WP_175196598.1">
    <property type="nucleotide sequence ID" value="NZ_CADIJO010000042.1"/>
</dbReference>
<sequence>MEITPVDYREQYAFQPVDTLSHRRLSGAVSLRKVLQCLDELRRADPGHRYFCTLDDINQCCYTSGHAGNDDRIDMDYGDTDFDDPESVHAFEVRRAAHVAAQLQDASLRQSWEDVCGTLMTTQDDVDVLVATNRDPDRVLDSVVYLQRVTVPDDTFMIAALPNGYFSCDWDVFQNHAVIRRLHERHGYRFLGLGASWLGFVRDAPPGTAAAEVLVADLADLYGCAGEQYQASWRQLVEIVADGNVLLLGYTENFAE</sequence>
<dbReference type="EMBL" id="CADIJO010000042">
    <property type="protein sequence ID" value="CAB3742939.1"/>
    <property type="molecule type" value="Genomic_DNA"/>
</dbReference>
<dbReference type="AlphaFoldDB" id="A0A6S7BU51"/>
<protein>
    <recommendedName>
        <fullName evidence="3">DUF4253 domain-containing protein</fullName>
    </recommendedName>
</protein>
<dbReference type="Proteomes" id="UP000494111">
    <property type="component" value="Unassembled WGS sequence"/>
</dbReference>
<evidence type="ECO:0008006" key="3">
    <source>
        <dbReference type="Google" id="ProtNLM"/>
    </source>
</evidence>
<organism evidence="1 2">
    <name type="scientific">Achromobacter deleyi</name>
    <dbReference type="NCBI Taxonomy" id="1353891"/>
    <lineage>
        <taxon>Bacteria</taxon>
        <taxon>Pseudomonadati</taxon>
        <taxon>Pseudomonadota</taxon>
        <taxon>Betaproteobacteria</taxon>
        <taxon>Burkholderiales</taxon>
        <taxon>Alcaligenaceae</taxon>
        <taxon>Achromobacter</taxon>
    </lineage>
</organism>
<gene>
    <name evidence="1" type="ORF">LMG3458_06024</name>
</gene>